<dbReference type="OrthoDB" id="9807580at2"/>
<reference evidence="2 3" key="1">
    <citation type="submission" date="2013-01" db="EMBL/GenBank/DDBJ databases">
        <authorList>
            <person name="Fiebig A."/>
            <person name="Goeker M."/>
            <person name="Klenk H.-P.P."/>
        </authorList>
    </citation>
    <scope>NUCLEOTIDE SEQUENCE [LARGE SCALE GENOMIC DNA]</scope>
    <source>
        <strain evidence="2 3">DSM 24838</strain>
    </source>
</reference>
<keyword evidence="3" id="KW-1185">Reference proteome</keyword>
<dbReference type="SUPFAM" id="SSF48576">
    <property type="entry name" value="Terpenoid synthases"/>
    <property type="match status" value="1"/>
</dbReference>
<evidence type="ECO:0000256" key="1">
    <source>
        <dbReference type="SAM" id="MobiDB-lite"/>
    </source>
</evidence>
<dbReference type="STRING" id="1123501.Wenmar_03324"/>
<name>A0A0D0Q0L9_9RHOB</name>
<protein>
    <submittedName>
        <fullName evidence="2">Phytoene/squalene synthetase</fullName>
    </submittedName>
</protein>
<feature type="region of interest" description="Disordered" evidence="1">
    <location>
        <begin position="1"/>
        <end position="20"/>
    </location>
</feature>
<dbReference type="Proteomes" id="UP000035100">
    <property type="component" value="Unassembled WGS sequence"/>
</dbReference>
<dbReference type="eggNOG" id="COG1562">
    <property type="taxonomic scope" value="Bacteria"/>
</dbReference>
<evidence type="ECO:0000313" key="2">
    <source>
        <dbReference type="EMBL" id="KIQ68109.1"/>
    </source>
</evidence>
<dbReference type="PANTHER" id="PTHR31480">
    <property type="entry name" value="BIFUNCTIONAL LYCOPENE CYCLASE/PHYTOENE SYNTHASE"/>
    <property type="match status" value="1"/>
</dbReference>
<dbReference type="GO" id="GO:0016765">
    <property type="term" value="F:transferase activity, transferring alkyl or aryl (other than methyl) groups"/>
    <property type="evidence" value="ECO:0007669"/>
    <property type="project" value="UniProtKB-ARBA"/>
</dbReference>
<gene>
    <name evidence="2" type="ORF">Wenmar_03324</name>
</gene>
<organism evidence="2 3">
    <name type="scientific">Wenxinia marina DSM 24838</name>
    <dbReference type="NCBI Taxonomy" id="1123501"/>
    <lineage>
        <taxon>Bacteria</taxon>
        <taxon>Pseudomonadati</taxon>
        <taxon>Pseudomonadota</taxon>
        <taxon>Alphaproteobacteria</taxon>
        <taxon>Rhodobacterales</taxon>
        <taxon>Roseobacteraceae</taxon>
        <taxon>Wenxinia</taxon>
    </lineage>
</organism>
<comment type="caution">
    <text evidence="2">The sequence shown here is derived from an EMBL/GenBank/DDBJ whole genome shotgun (WGS) entry which is preliminary data.</text>
</comment>
<dbReference type="SFLD" id="SFLDS00005">
    <property type="entry name" value="Isoprenoid_Synthase_Type_I"/>
    <property type="match status" value="1"/>
</dbReference>
<sequence length="295" mass="31749">MAYSSSPPAPADPLAVNLPRAPGRENFPVASVLIASHLRPAIRAFYDVVRHADDIADDPHLPSAEKARRIDRIAAGLNGDRTGDGRTIHLLEVLDATGHRPAARHALRMMDAFRADIRSEPCRDWSDLAEYCRASADPVGRFLLDLHDEGSGAHEASDALCTALQILNHLQDMGEDRRALGRVYLPLAMIAEAGGRVEDLDRPALTPGLRGAVDRALARTGDLLDRAAELPSLLRSRRLAAEARTILSLARSLSRRLRDSDPLAHRVAPTRPDAARAVAAGVLSLAGVGRGRTAT</sequence>
<dbReference type="AlphaFoldDB" id="A0A0D0Q0L9"/>
<dbReference type="Pfam" id="PF00494">
    <property type="entry name" value="SQS_PSY"/>
    <property type="match status" value="1"/>
</dbReference>
<dbReference type="EMBL" id="AONG01000017">
    <property type="protein sequence ID" value="KIQ68109.1"/>
    <property type="molecule type" value="Genomic_DNA"/>
</dbReference>
<evidence type="ECO:0000313" key="3">
    <source>
        <dbReference type="Proteomes" id="UP000035100"/>
    </source>
</evidence>
<dbReference type="InterPro" id="IPR002060">
    <property type="entry name" value="Squ/phyt_synthse"/>
</dbReference>
<proteinExistence type="predicted"/>
<dbReference type="SFLD" id="SFLDG01018">
    <property type="entry name" value="Squalene/Phytoene_Synthase_Lik"/>
    <property type="match status" value="1"/>
</dbReference>
<dbReference type="InterPro" id="IPR008949">
    <property type="entry name" value="Isoprenoid_synthase_dom_sf"/>
</dbReference>
<dbReference type="Gene3D" id="1.10.600.10">
    <property type="entry name" value="Farnesyl Diphosphate Synthase"/>
    <property type="match status" value="1"/>
</dbReference>
<accession>A0A0D0Q0L9</accession>